<keyword evidence="2" id="KW-1185">Reference proteome</keyword>
<accession>A0ACC0TSC3</accession>
<sequence length="199" mass="21863">MGKADAEPDVLSEGVGQSHDSTVKSVVWLDENIGESAGDDGFVKLIRVMRWWDARARQVTKNLFFDNPITSMELSSQTQQLMTSGKIVSFPQNPPRRARRLTASRCHTPSSASVHPILQDRFITKSTSDEWVRVHRINGKVLKGHHGPVHCIEYSPGGEVYASGNEDKANTVAAARSSPTCQDAPPSQETRCTLPSLLP</sequence>
<reference evidence="1" key="1">
    <citation type="submission" date="2021-03" db="EMBL/GenBank/DDBJ databases">
        <title>Evolutionary priming and transition to the ectomycorrhizal habit in an iconic lineage of mushroom-forming fungi: is preadaptation a requirement?</title>
        <authorList>
            <consortium name="DOE Joint Genome Institute"/>
            <person name="Looney B.P."/>
            <person name="Miyauchi S."/>
            <person name="Morin E."/>
            <person name="Drula E."/>
            <person name="Courty P.E."/>
            <person name="Chicoki N."/>
            <person name="Fauchery L."/>
            <person name="Kohler A."/>
            <person name="Kuo A."/>
            <person name="LaButti K."/>
            <person name="Pangilinan J."/>
            <person name="Lipzen A."/>
            <person name="Riley R."/>
            <person name="Andreopoulos W."/>
            <person name="He G."/>
            <person name="Johnson J."/>
            <person name="Barry K.W."/>
            <person name="Grigoriev I.V."/>
            <person name="Nagy L."/>
            <person name="Hibbett D."/>
            <person name="Henrissat B."/>
            <person name="Matheny P.B."/>
            <person name="Labbe J."/>
            <person name="Martin A.F."/>
        </authorList>
    </citation>
    <scope>NUCLEOTIDE SEQUENCE</scope>
    <source>
        <strain evidence="1">BPL698</strain>
    </source>
</reference>
<name>A0ACC0TSC3_9AGAM</name>
<feature type="non-terminal residue" evidence="1">
    <location>
        <position position="199"/>
    </location>
</feature>
<dbReference type="Proteomes" id="UP001207468">
    <property type="component" value="Unassembled WGS sequence"/>
</dbReference>
<dbReference type="EMBL" id="JAGFNK010000791">
    <property type="protein sequence ID" value="KAI9440161.1"/>
    <property type="molecule type" value="Genomic_DNA"/>
</dbReference>
<organism evidence="1 2">
    <name type="scientific">Russula earlei</name>
    <dbReference type="NCBI Taxonomy" id="71964"/>
    <lineage>
        <taxon>Eukaryota</taxon>
        <taxon>Fungi</taxon>
        <taxon>Dikarya</taxon>
        <taxon>Basidiomycota</taxon>
        <taxon>Agaricomycotina</taxon>
        <taxon>Agaricomycetes</taxon>
        <taxon>Russulales</taxon>
        <taxon>Russulaceae</taxon>
        <taxon>Russula</taxon>
    </lineage>
</organism>
<comment type="caution">
    <text evidence="1">The sequence shown here is derived from an EMBL/GenBank/DDBJ whole genome shotgun (WGS) entry which is preliminary data.</text>
</comment>
<protein>
    <submittedName>
        <fullName evidence="1">Uncharacterized protein</fullName>
    </submittedName>
</protein>
<gene>
    <name evidence="1" type="ORF">F5148DRAFT_1371685</name>
</gene>
<evidence type="ECO:0000313" key="1">
    <source>
        <dbReference type="EMBL" id="KAI9440161.1"/>
    </source>
</evidence>
<evidence type="ECO:0000313" key="2">
    <source>
        <dbReference type="Proteomes" id="UP001207468"/>
    </source>
</evidence>
<proteinExistence type="predicted"/>